<keyword evidence="1" id="KW-0732">Signal</keyword>
<sequence>MSIKIPTSQSVTNIKPPFKKSVVFALTLASASLFTGLLTTSMTAQAASLNDLFGNAQSSTKSKFLPVGEAFQVTSSSQATSIGTKFSINFDITPGHYVYKDRITFSFPKGVRATPFTFSQSPVSINDPTFGKVPVFTQRNVVATTTLTSTTGKPIKNAAVVIGWQGCAKAGLCYPPEKIKTTVNIAARK</sequence>
<feature type="signal peptide" evidence="1">
    <location>
        <begin position="1"/>
        <end position="46"/>
    </location>
</feature>
<dbReference type="KEGG" id="pur:AOC03_07750"/>
<gene>
    <name evidence="3" type="ORF">AOC03_07750</name>
</gene>
<dbReference type="InterPro" id="IPR028250">
    <property type="entry name" value="DsbDN"/>
</dbReference>
<evidence type="ECO:0000313" key="4">
    <source>
        <dbReference type="Proteomes" id="UP000059847"/>
    </source>
</evidence>
<name>A0A0M3V935_9GAMM</name>
<accession>A0A0M3V935</accession>
<reference evidence="3 4" key="1">
    <citation type="submission" date="2015-09" db="EMBL/GenBank/DDBJ databases">
        <title>Complete genome of Psychrobacter urativorans R10.10B.</title>
        <authorList>
            <person name="See-Too W.S."/>
            <person name="Chan K.G."/>
        </authorList>
    </citation>
    <scope>NUCLEOTIDE SEQUENCE [LARGE SCALE GENOMIC DNA]</scope>
    <source>
        <strain evidence="3 4">R10.10B</strain>
    </source>
</reference>
<dbReference type="PANTHER" id="PTHR32234:SF0">
    <property type="entry name" value="THIOL:DISULFIDE INTERCHANGE PROTEIN DSBD"/>
    <property type="match status" value="1"/>
</dbReference>
<dbReference type="SUPFAM" id="SSF74863">
    <property type="entry name" value="Thiol:disulfide interchange protein DsbD, N-terminal domain (DsbD-alpha)"/>
    <property type="match status" value="1"/>
</dbReference>
<evidence type="ECO:0000313" key="3">
    <source>
        <dbReference type="EMBL" id="ALF59947.1"/>
    </source>
</evidence>
<feature type="domain" description="Thiol:disulfide interchange protein DsbD N-terminal" evidence="2">
    <location>
        <begin position="62"/>
        <end position="182"/>
    </location>
</feature>
<dbReference type="Gene3D" id="2.60.40.1250">
    <property type="entry name" value="Thiol:disulfide interchange protein DsbD, N-terminal domain"/>
    <property type="match status" value="1"/>
</dbReference>
<protein>
    <submittedName>
        <fullName evidence="3">Thiol:disulfide interchange protein</fullName>
    </submittedName>
</protein>
<organism evidence="3 4">
    <name type="scientific">Psychrobacter urativorans</name>
    <dbReference type="NCBI Taxonomy" id="45610"/>
    <lineage>
        <taxon>Bacteria</taxon>
        <taxon>Pseudomonadati</taxon>
        <taxon>Pseudomonadota</taxon>
        <taxon>Gammaproteobacteria</taxon>
        <taxon>Moraxellales</taxon>
        <taxon>Moraxellaceae</taxon>
        <taxon>Psychrobacter</taxon>
    </lineage>
</organism>
<proteinExistence type="predicted"/>
<keyword evidence="4" id="KW-1185">Reference proteome</keyword>
<dbReference type="STRING" id="45610.AOC03_07750"/>
<feature type="chain" id="PRO_5005790904" evidence="1">
    <location>
        <begin position="47"/>
        <end position="189"/>
    </location>
</feature>
<dbReference type="OrthoDB" id="9811036at2"/>
<dbReference type="AlphaFoldDB" id="A0A0M3V935"/>
<evidence type="ECO:0000256" key="1">
    <source>
        <dbReference type="SAM" id="SignalP"/>
    </source>
</evidence>
<dbReference type="GO" id="GO:0015035">
    <property type="term" value="F:protein-disulfide reductase activity"/>
    <property type="evidence" value="ECO:0007669"/>
    <property type="project" value="TreeGrafter"/>
</dbReference>
<dbReference type="EMBL" id="CP012678">
    <property type="protein sequence ID" value="ALF59947.1"/>
    <property type="molecule type" value="Genomic_DNA"/>
</dbReference>
<dbReference type="Pfam" id="PF11412">
    <property type="entry name" value="DsbD_N"/>
    <property type="match status" value="1"/>
</dbReference>
<dbReference type="InterPro" id="IPR036929">
    <property type="entry name" value="DsbDN_sf"/>
</dbReference>
<evidence type="ECO:0000259" key="2">
    <source>
        <dbReference type="Pfam" id="PF11412"/>
    </source>
</evidence>
<dbReference type="Proteomes" id="UP000059847">
    <property type="component" value="Chromosome"/>
</dbReference>
<dbReference type="RefSeq" id="WP_062534815.1">
    <property type="nucleotide sequence ID" value="NZ_CP012678.1"/>
</dbReference>
<dbReference type="PANTHER" id="PTHR32234">
    <property type="entry name" value="THIOL:DISULFIDE INTERCHANGE PROTEIN DSBD"/>
    <property type="match status" value="1"/>
</dbReference>
<dbReference type="GO" id="GO:0045454">
    <property type="term" value="P:cell redox homeostasis"/>
    <property type="evidence" value="ECO:0007669"/>
    <property type="project" value="TreeGrafter"/>
</dbReference>